<protein>
    <submittedName>
        <fullName evidence="2">Uncharacterized protein</fullName>
    </submittedName>
</protein>
<evidence type="ECO:0000313" key="1">
    <source>
        <dbReference type="Proteomes" id="UP000887575"/>
    </source>
</evidence>
<sequence>MKCLDTLLKRSSLRIMTGITSCRCASDGPADGRPNPAFDHLPWEKLSKMIKETELTKDEERLMQRYRDWPADKTIQIQQKFCYYRKLYLNCESDPSRSLVVHYDDNNKVTFYEDQLIGTLYAILWGLHTGQQLIKIVNSKLEVCDYLRKSKAPPAKSPEIVLLLRSLLNPTIDNPPFQVRLMHKDYDLGFKDKPPYTPFFFKESVFLDTTMPAWDLIKQVTEKGFDDIPALEKRFAKAKASSKKSLVNF</sequence>
<dbReference type="Proteomes" id="UP000887575">
    <property type="component" value="Unassembled WGS sequence"/>
</dbReference>
<dbReference type="AlphaFoldDB" id="A0AAF3FJ26"/>
<evidence type="ECO:0000313" key="2">
    <source>
        <dbReference type="WBParaSite" id="MBELARI_LOCUS6094"/>
    </source>
</evidence>
<accession>A0AAF3FJ26</accession>
<reference evidence="2" key="1">
    <citation type="submission" date="2024-02" db="UniProtKB">
        <authorList>
            <consortium name="WormBaseParasite"/>
        </authorList>
    </citation>
    <scope>IDENTIFICATION</scope>
</reference>
<keyword evidence="1" id="KW-1185">Reference proteome</keyword>
<organism evidence="1 2">
    <name type="scientific">Mesorhabditis belari</name>
    <dbReference type="NCBI Taxonomy" id="2138241"/>
    <lineage>
        <taxon>Eukaryota</taxon>
        <taxon>Metazoa</taxon>
        <taxon>Ecdysozoa</taxon>
        <taxon>Nematoda</taxon>
        <taxon>Chromadorea</taxon>
        <taxon>Rhabditida</taxon>
        <taxon>Rhabditina</taxon>
        <taxon>Rhabditomorpha</taxon>
        <taxon>Rhabditoidea</taxon>
        <taxon>Rhabditidae</taxon>
        <taxon>Mesorhabditinae</taxon>
        <taxon>Mesorhabditis</taxon>
    </lineage>
</organism>
<proteinExistence type="predicted"/>
<name>A0AAF3FJ26_9BILA</name>
<dbReference type="WBParaSite" id="MBELARI_LOCUS6094">
    <property type="protein sequence ID" value="MBELARI_LOCUS6094"/>
    <property type="gene ID" value="MBELARI_LOCUS6094"/>
</dbReference>